<evidence type="ECO:0008006" key="4">
    <source>
        <dbReference type="Google" id="ProtNLM"/>
    </source>
</evidence>
<name>A0A5K8AAL1_9BACT</name>
<keyword evidence="3" id="KW-1185">Reference proteome</keyword>
<dbReference type="Proteomes" id="UP000422108">
    <property type="component" value="Chromosome"/>
</dbReference>
<feature type="signal peptide" evidence="1">
    <location>
        <begin position="1"/>
        <end position="23"/>
    </location>
</feature>
<gene>
    <name evidence="2" type="ORF">DSCOOX_28520</name>
</gene>
<feature type="chain" id="PRO_5024419836" description="Lipoprotein" evidence="1">
    <location>
        <begin position="24"/>
        <end position="250"/>
    </location>
</feature>
<evidence type="ECO:0000256" key="1">
    <source>
        <dbReference type="SAM" id="SignalP"/>
    </source>
</evidence>
<protein>
    <recommendedName>
        <fullName evidence="4">Lipoprotein</fullName>
    </recommendedName>
</protein>
<accession>A0A5K8AAL1</accession>
<dbReference type="EMBL" id="AP021879">
    <property type="protein sequence ID" value="BBO89672.1"/>
    <property type="molecule type" value="Genomic_DNA"/>
</dbReference>
<sequence>MKPKIKMGIFLILTLLLSGCSLTPRLTQEEKNQFLRPPAPYTKATAYSDALGHLGTMLEAYNHPSEIYVIQGRHVINKTACKNLPLDITDMMKTAVNKVGGNVRYTKFDPDYMIGEVQTGNPNLQRKLPIVVLEGAITECDENLDSQGFGVDADVMFGGGSTETDVGAGADKEVGRSRIALDLHLMDYATQTLIPRKQTTMAVDVWSLDKSYNFGFQVNGSGLGLDGRRKITQGKHDAVTHLCHFFPENC</sequence>
<reference evidence="2 3" key="1">
    <citation type="submission" date="2019-11" db="EMBL/GenBank/DDBJ databases">
        <title>Comparative genomics of hydrocarbon-degrading Desulfosarcina strains.</title>
        <authorList>
            <person name="Watanabe M."/>
            <person name="Kojima H."/>
            <person name="Fukui M."/>
        </authorList>
    </citation>
    <scope>NUCLEOTIDE SEQUENCE [LARGE SCALE GENOMIC DNA]</scope>
    <source>
        <strain evidence="3">oXyS1</strain>
    </source>
</reference>
<proteinExistence type="predicted"/>
<dbReference type="PROSITE" id="PS51257">
    <property type="entry name" value="PROKAR_LIPOPROTEIN"/>
    <property type="match status" value="1"/>
</dbReference>
<keyword evidence="1" id="KW-0732">Signal</keyword>
<dbReference type="AlphaFoldDB" id="A0A5K8AAL1"/>
<organism evidence="2 3">
    <name type="scientific">Desulfosarcina ovata subsp. ovata</name>
    <dbReference type="NCBI Taxonomy" id="2752305"/>
    <lineage>
        <taxon>Bacteria</taxon>
        <taxon>Pseudomonadati</taxon>
        <taxon>Thermodesulfobacteriota</taxon>
        <taxon>Desulfobacteria</taxon>
        <taxon>Desulfobacterales</taxon>
        <taxon>Desulfosarcinaceae</taxon>
        <taxon>Desulfosarcina</taxon>
    </lineage>
</organism>
<evidence type="ECO:0000313" key="2">
    <source>
        <dbReference type="EMBL" id="BBO89672.1"/>
    </source>
</evidence>
<dbReference type="RefSeq" id="WP_155310832.1">
    <property type="nucleotide sequence ID" value="NZ_AP021879.1"/>
</dbReference>
<evidence type="ECO:0000313" key="3">
    <source>
        <dbReference type="Proteomes" id="UP000422108"/>
    </source>
</evidence>